<evidence type="ECO:0000313" key="4">
    <source>
        <dbReference type="Proteomes" id="UP001501265"/>
    </source>
</evidence>
<comment type="caution">
    <text evidence="3">The sequence shown here is derived from an EMBL/GenBank/DDBJ whole genome shotgun (WGS) entry which is preliminary data.</text>
</comment>
<gene>
    <name evidence="3" type="ORF">GCM10023220_55140</name>
</gene>
<accession>A0ABP9CQJ5</accession>
<name>A0ABP9CQJ5_9ACTN</name>
<feature type="domain" description="HTH cro/C1-type" evidence="2">
    <location>
        <begin position="57"/>
        <end position="90"/>
    </location>
</feature>
<dbReference type="RefSeq" id="WP_345623063.1">
    <property type="nucleotide sequence ID" value="NZ_BAABIG010000061.1"/>
</dbReference>
<feature type="compositionally biased region" description="Low complexity" evidence="1">
    <location>
        <begin position="548"/>
        <end position="559"/>
    </location>
</feature>
<reference evidence="4" key="1">
    <citation type="journal article" date="2019" name="Int. J. Syst. Evol. Microbiol.">
        <title>The Global Catalogue of Microorganisms (GCM) 10K type strain sequencing project: providing services to taxonomists for standard genome sequencing and annotation.</title>
        <authorList>
            <consortium name="The Broad Institute Genomics Platform"/>
            <consortium name="The Broad Institute Genome Sequencing Center for Infectious Disease"/>
            <person name="Wu L."/>
            <person name="Ma J."/>
        </authorList>
    </citation>
    <scope>NUCLEOTIDE SEQUENCE [LARGE SCALE GENOMIC DNA]</scope>
    <source>
        <strain evidence="4">JCM 18081</strain>
    </source>
</reference>
<protein>
    <recommendedName>
        <fullName evidence="2">HTH cro/C1-type domain-containing protein</fullName>
    </recommendedName>
</protein>
<evidence type="ECO:0000313" key="3">
    <source>
        <dbReference type="EMBL" id="GAA4815946.1"/>
    </source>
</evidence>
<evidence type="ECO:0000256" key="1">
    <source>
        <dbReference type="SAM" id="MobiDB-lite"/>
    </source>
</evidence>
<dbReference type="PROSITE" id="PS50943">
    <property type="entry name" value="HTH_CROC1"/>
    <property type="match status" value="1"/>
</dbReference>
<dbReference type="Proteomes" id="UP001501265">
    <property type="component" value="Unassembled WGS sequence"/>
</dbReference>
<organism evidence="3 4">
    <name type="scientific">Streptomyces ziwulingensis</name>
    <dbReference type="NCBI Taxonomy" id="1045501"/>
    <lineage>
        <taxon>Bacteria</taxon>
        <taxon>Bacillati</taxon>
        <taxon>Actinomycetota</taxon>
        <taxon>Actinomycetes</taxon>
        <taxon>Kitasatosporales</taxon>
        <taxon>Streptomycetaceae</taxon>
        <taxon>Streptomyces</taxon>
    </lineage>
</organism>
<keyword evidence="4" id="KW-1185">Reference proteome</keyword>
<feature type="region of interest" description="Disordered" evidence="1">
    <location>
        <begin position="548"/>
        <end position="572"/>
    </location>
</feature>
<dbReference type="EMBL" id="BAABIG010000061">
    <property type="protein sequence ID" value="GAA4815946.1"/>
    <property type="molecule type" value="Genomic_DNA"/>
</dbReference>
<proteinExistence type="predicted"/>
<evidence type="ECO:0000259" key="2">
    <source>
        <dbReference type="PROSITE" id="PS50943"/>
    </source>
</evidence>
<dbReference type="InterPro" id="IPR001387">
    <property type="entry name" value="Cro/C1-type_HTH"/>
</dbReference>
<sequence length="572" mass="61034">MVFTAPRDGPAGGLPAPRRIAWLLRVNRLLGGNRMWATKAYAFAAAFRGGSWPDEADPSRISRWETGSVRVPYLAVRRYEELLGLPPRYLTGAVDTVNRYSAPGTGRDPGGGRLLLARPPRAAAAAGSRVDLVLDAATSGAVVTGADWDDLTVFLATEPGMRLRARDWSAVAHRLLTETVVSDGPAWQQRFEAFNRLLAHPAGGPAAVAAVAAWAADPTNHAYVETVCLLDGSTHPDAARHLLAQLAAPTNEDAHYGALLGCVRKLRHGHLGPEQIRAVAGHAAGLSREPGSRYHDTRTLARSVFALAGSRAPAALSPALREELRRLPASAGPGVPVRRDGERGAVRQDSRVARIVASAVSSAPWGNDRLQDTILPLLVDEALHDPVYDVRLHALLLLRVTPYRTPLAAAVSREIARLGFGRDAGTVIRLFHALGKLGGPAERRQAERVVLRGGAPAGVADAAARALAHMGGRSGDEFWEPALALHTAAVRAGSELSARLVRDLVYALGIGGEQHHLRALAQDRRLPEALRCRAAWWVRLPAHLHRSATASDAGTAGAPPRRPAPHHPENPT</sequence>